<name>A0A836CVR3_SHEEP</name>
<evidence type="ECO:0000313" key="1">
    <source>
        <dbReference type="EMBL" id="KAG5197291.1"/>
    </source>
</evidence>
<organism evidence="1 2">
    <name type="scientific">Ovis aries</name>
    <name type="common">Sheep</name>
    <dbReference type="NCBI Taxonomy" id="9940"/>
    <lineage>
        <taxon>Eukaryota</taxon>
        <taxon>Metazoa</taxon>
        <taxon>Chordata</taxon>
        <taxon>Craniata</taxon>
        <taxon>Vertebrata</taxon>
        <taxon>Euteleostomi</taxon>
        <taxon>Mammalia</taxon>
        <taxon>Eutheria</taxon>
        <taxon>Laurasiatheria</taxon>
        <taxon>Artiodactyla</taxon>
        <taxon>Ruminantia</taxon>
        <taxon>Pecora</taxon>
        <taxon>Bovidae</taxon>
        <taxon>Caprinae</taxon>
        <taxon>Ovis</taxon>
    </lineage>
</organism>
<reference evidence="1 2" key="1">
    <citation type="submission" date="2020-12" db="EMBL/GenBank/DDBJ databases">
        <title>De novo assembly of Tibetan sheep genome.</title>
        <authorList>
            <person name="Li X."/>
        </authorList>
    </citation>
    <scope>NUCLEOTIDE SEQUENCE [LARGE SCALE GENOMIC DNA]</scope>
    <source>
        <tissue evidence="1">Heart</tissue>
    </source>
</reference>
<proteinExistence type="predicted"/>
<dbReference type="Proteomes" id="UP000664991">
    <property type="component" value="Unassembled WGS sequence"/>
</dbReference>
<gene>
    <name evidence="1" type="ORF">JEQ12_010745</name>
</gene>
<sequence>MMDEACLAIPMESAVSVKFELKCKSGLISFYKMYDVVQRQVEDSFPCKISGCGADFWNKVFLTDGLGHHSCHKKSMKSESVLLSHIQWVILLANKVALGMSQTQKYLLENIKQLNMILTFDDLVGQPLDVLNDFELLCSGAVTIHPVDSHPLVVSEIYMDDGIGIGWVVGAEWSIGNHSYVRFGTRPGPVCKESSTLAFFPHFERLDALVCLFTMTLIYFIRPARVTTEALTPSVVRVTYLSSFKRLGIGNSLISLVSLLKCYHKTTRMIDELFRKANRAEDSSVSGKCKHAATFCFARLHLDVNKLQNLDFNSPFLEFFECSRVNADNHLRLLPTCNAFHFEKIRQISQEAVTRSPVEPLNLFFASDSPRSDLIVKTSVVGLEWLCTQACGEQRCKGRKNVFMLLLRGSDVVAMVLCMQYPVAEEKEPNIEFRLKTNLGHTPVLGTAFPSSLVVRTSLESSVSITDVPVSFHCPVPGAL</sequence>
<protein>
    <submittedName>
        <fullName evidence="1">Uncharacterized protein</fullName>
    </submittedName>
</protein>
<dbReference type="EMBL" id="JAEMGP010000020">
    <property type="protein sequence ID" value="KAG5197291.1"/>
    <property type="molecule type" value="Genomic_DNA"/>
</dbReference>
<accession>A0A836CVR3</accession>
<comment type="caution">
    <text evidence="1">The sequence shown here is derived from an EMBL/GenBank/DDBJ whole genome shotgun (WGS) entry which is preliminary data.</text>
</comment>
<dbReference type="AlphaFoldDB" id="A0A836CVR3"/>
<evidence type="ECO:0000313" key="2">
    <source>
        <dbReference type="Proteomes" id="UP000664991"/>
    </source>
</evidence>